<dbReference type="AlphaFoldDB" id="T0KDP6"/>
<name>T0KDP6_COLGC</name>
<dbReference type="HOGENOM" id="CLU_658901_0_0_1"/>
<accession>T0KDP6</accession>
<gene>
    <name evidence="1" type="ORF">CGLO_06729</name>
</gene>
<reference evidence="2" key="1">
    <citation type="journal article" date="2013" name="Mol. Plant Microbe Interact.">
        <title>Global aspects of pacC regulation of pathogenicity genes in Colletotrichum gloeosporioides as revealed by transcriptome analysis.</title>
        <authorList>
            <person name="Alkan N."/>
            <person name="Meng X."/>
            <person name="Friedlander G."/>
            <person name="Reuveni E."/>
            <person name="Sukno S."/>
            <person name="Sherman A."/>
            <person name="Thon M."/>
            <person name="Fluhr R."/>
            <person name="Prusky D."/>
        </authorList>
    </citation>
    <scope>NUCLEOTIDE SEQUENCE [LARGE SCALE GENOMIC DNA]</scope>
    <source>
        <strain evidence="2">Cg-14</strain>
    </source>
</reference>
<evidence type="ECO:0000313" key="2">
    <source>
        <dbReference type="Proteomes" id="UP000015530"/>
    </source>
</evidence>
<organism evidence="1 2">
    <name type="scientific">Colletotrichum gloeosporioides (strain Cg-14)</name>
    <name type="common">Anthracnose fungus</name>
    <name type="synonym">Glomerella cingulata</name>
    <dbReference type="NCBI Taxonomy" id="1237896"/>
    <lineage>
        <taxon>Eukaryota</taxon>
        <taxon>Fungi</taxon>
        <taxon>Dikarya</taxon>
        <taxon>Ascomycota</taxon>
        <taxon>Pezizomycotina</taxon>
        <taxon>Sordariomycetes</taxon>
        <taxon>Hypocreomycetidae</taxon>
        <taxon>Glomerellales</taxon>
        <taxon>Glomerellaceae</taxon>
        <taxon>Colletotrichum</taxon>
        <taxon>Colletotrichum gloeosporioides species complex</taxon>
    </lineage>
</organism>
<proteinExistence type="predicted"/>
<dbReference type="Proteomes" id="UP000015530">
    <property type="component" value="Unassembled WGS sequence"/>
</dbReference>
<comment type="caution">
    <text evidence="1">The sequence shown here is derived from an EMBL/GenBank/DDBJ whole genome shotgun (WGS) entry which is preliminary data.</text>
</comment>
<evidence type="ECO:0000313" key="1">
    <source>
        <dbReference type="EMBL" id="EQB53537.1"/>
    </source>
</evidence>
<sequence length="417" mass="47680">MALEQGITEGLHIKIVSELAVKLKNPLSHLEKLSSHFPAILKQAIWSVIHKSIRRQTEYVAQADWLECCLPQEISDKIANRYTMNKIKCQIDELESEVHDLLWRSTTALPALLTRQKRHYRHLNIVEGDWKQSGEAEDAYWLLSLDPAIFKSRLSVVDGIQFENKDMVENNLHTLLGTAGRAILMDVREAINIVAMTSYQYADLGLPTFPKALGHDLQLRHKIEEIVHEELTKRAKPFGALDVLDRVYKADTLRKLTGWRTVDRITTKLLRYLDECHRQALDNREQMIEKGPRTSDPHALSQSYEMGCSLLRRLLSRKHNPTETQKLHSRVLGTLKSKLNGVIKELPSIDKDVLDTVAGRILFHLVASERVDVRLGVEATEEKLLSDHLSTMNAWCTAVSRQLNNSTILRNRKSRST</sequence>
<dbReference type="EMBL" id="AMYD01001350">
    <property type="protein sequence ID" value="EQB53537.1"/>
    <property type="molecule type" value="Genomic_DNA"/>
</dbReference>
<protein>
    <submittedName>
        <fullName evidence="1">Uncharacterized protein</fullName>
    </submittedName>
</protein>